<evidence type="ECO:0000256" key="1">
    <source>
        <dbReference type="SAM" id="MobiDB-lite"/>
    </source>
</evidence>
<dbReference type="EMBL" id="LVWD01000001">
    <property type="protein sequence ID" value="OAD44127.1"/>
    <property type="molecule type" value="Genomic_DNA"/>
</dbReference>
<dbReference type="Proteomes" id="UP000185680">
    <property type="component" value="Chromosome"/>
</dbReference>
<sequence>MYLFAHANRQVRQMPVWGQTLVARGFAGDALRCKFRAAVQAGPEVSRLPAAPRKDHAAHGAGYAELP</sequence>
<dbReference type="EMBL" id="CP017476">
    <property type="protein sequence ID" value="AOW13908.1"/>
    <property type="molecule type" value="Genomic_DNA"/>
</dbReference>
<gene>
    <name evidence="2" type="ORF">LPB072_14765</name>
    <name evidence="3" type="ORF">LPB72_01050</name>
</gene>
<dbReference type="KEGG" id="hyl:LPB072_14765"/>
<name>A0A162PE10_9BURK</name>
<accession>A0A162PE10</accession>
<reference evidence="3 4" key="1">
    <citation type="submission" date="2016-02" db="EMBL/GenBank/DDBJ databases">
        <title>Draft genome sequence of Hydrogenophaga sp. LPB0072.</title>
        <authorList>
            <person name="Shin S.-K."/>
            <person name="Yi H."/>
        </authorList>
    </citation>
    <scope>NUCLEOTIDE SEQUENCE [LARGE SCALE GENOMIC DNA]</scope>
    <source>
        <strain evidence="3 4">LPB0072</strain>
    </source>
</reference>
<evidence type="ECO:0000313" key="2">
    <source>
        <dbReference type="EMBL" id="AOW13908.1"/>
    </source>
</evidence>
<dbReference type="Proteomes" id="UP000185657">
    <property type="component" value="Unassembled WGS sequence"/>
</dbReference>
<evidence type="ECO:0000313" key="4">
    <source>
        <dbReference type="Proteomes" id="UP000185657"/>
    </source>
</evidence>
<dbReference type="AlphaFoldDB" id="A0A162PE10"/>
<evidence type="ECO:0000313" key="5">
    <source>
        <dbReference type="Proteomes" id="UP000185680"/>
    </source>
</evidence>
<dbReference type="STRING" id="1763535.LPB072_14765"/>
<evidence type="ECO:0000313" key="3">
    <source>
        <dbReference type="EMBL" id="OAD44127.1"/>
    </source>
</evidence>
<reference evidence="2 5" key="2">
    <citation type="submission" date="2016-10" db="EMBL/GenBank/DDBJ databases">
        <title>Hydorgenophaga sp. LPB0072 isolated from gastropod.</title>
        <authorList>
            <person name="Kim E."/>
            <person name="Yi H."/>
        </authorList>
    </citation>
    <scope>NUCLEOTIDE SEQUENCE [LARGE SCALE GENOMIC DNA]</scope>
    <source>
        <strain evidence="2 5">LPB0072</strain>
    </source>
</reference>
<organism evidence="2 5">
    <name type="scientific">Hydrogenophaga crassostreae</name>
    <dbReference type="NCBI Taxonomy" id="1763535"/>
    <lineage>
        <taxon>Bacteria</taxon>
        <taxon>Pseudomonadati</taxon>
        <taxon>Pseudomonadota</taxon>
        <taxon>Betaproteobacteria</taxon>
        <taxon>Burkholderiales</taxon>
        <taxon>Comamonadaceae</taxon>
        <taxon>Hydrogenophaga</taxon>
    </lineage>
</organism>
<protein>
    <submittedName>
        <fullName evidence="2">Uncharacterized protein</fullName>
    </submittedName>
</protein>
<keyword evidence="4" id="KW-1185">Reference proteome</keyword>
<proteinExistence type="predicted"/>
<feature type="region of interest" description="Disordered" evidence="1">
    <location>
        <begin position="46"/>
        <end position="67"/>
    </location>
</feature>